<dbReference type="PRINTS" id="PR00175">
    <property type="entry name" value="NAALASMPORT"/>
</dbReference>
<feature type="transmembrane region" description="Helical" evidence="9">
    <location>
        <begin position="377"/>
        <end position="393"/>
    </location>
</feature>
<feature type="transmembrane region" description="Helical" evidence="9">
    <location>
        <begin position="294"/>
        <end position="318"/>
    </location>
</feature>
<dbReference type="FunFam" id="1.20.1740.10:FF:000004">
    <property type="entry name" value="Sodium:alanine symporter family protein"/>
    <property type="match status" value="1"/>
</dbReference>
<evidence type="ECO:0000256" key="5">
    <source>
        <dbReference type="ARBA" id="ARBA00022692"/>
    </source>
</evidence>
<keyword evidence="3 9" id="KW-0813">Transport</keyword>
<feature type="transmembrane region" description="Helical" evidence="9">
    <location>
        <begin position="138"/>
        <end position="158"/>
    </location>
</feature>
<evidence type="ECO:0000256" key="9">
    <source>
        <dbReference type="RuleBase" id="RU363064"/>
    </source>
</evidence>
<feature type="transmembrane region" description="Helical" evidence="9">
    <location>
        <begin position="203"/>
        <end position="224"/>
    </location>
</feature>
<keyword evidence="9" id="KW-0997">Cell inner membrane</keyword>
<feature type="transmembrane region" description="Helical" evidence="9">
    <location>
        <begin position="230"/>
        <end position="254"/>
    </location>
</feature>
<keyword evidence="5 9" id="KW-0812">Transmembrane</keyword>
<reference evidence="10 11" key="1">
    <citation type="submission" date="2020-11" db="EMBL/GenBank/DDBJ databases">
        <title>The Complete Genome of Pseudomonas fragi A13BB.</title>
        <authorList>
            <person name="Awolope O.K."/>
            <person name="O'Driscoll N.H."/>
            <person name="Di Salvo A."/>
            <person name="Lamb A.J."/>
        </authorList>
    </citation>
    <scope>NUCLEOTIDE SEQUENCE [LARGE SCALE GENOMIC DNA]</scope>
    <source>
        <strain evidence="10 11">A13BB</strain>
    </source>
</reference>
<comment type="similarity">
    <text evidence="2 9">Belongs to the alanine or glycine:cation symporter (AGCS) (TC 2.A.25) family.</text>
</comment>
<dbReference type="Pfam" id="PF01235">
    <property type="entry name" value="Na_Ala_symp"/>
    <property type="match status" value="1"/>
</dbReference>
<keyword evidence="7 9" id="KW-1133">Transmembrane helix</keyword>
<organism evidence="10 11">
    <name type="scientific">Pseudomonas fragi</name>
    <dbReference type="NCBI Taxonomy" id="296"/>
    <lineage>
        <taxon>Bacteria</taxon>
        <taxon>Pseudomonadati</taxon>
        <taxon>Pseudomonadota</taxon>
        <taxon>Gammaproteobacteria</taxon>
        <taxon>Pseudomonadales</taxon>
        <taxon>Pseudomonadaceae</taxon>
        <taxon>Pseudomonas</taxon>
    </lineage>
</organism>
<proteinExistence type="inferred from homology"/>
<sequence length="484" mass="52425">MLEVINNFLSGKVLIVLVVGLGSYFTVRSRFVQLRHFLHMFVAFRESVHKSAGHISSFQALMLSLAGRVGAGNIAGVGVAVTLGGPGAVFWMWVTALVGMSTSFFECSLGQLYKRCDANGQFRGGPSYYILHGLNKAWLGKIIALLLLVTYGFAFTGVQSHAVTHSLNNAFGFSTTYTGLAIAAMLGLVFVGGIKRIAAVSDLLVPVKTLAYIGVTVYVIVLQFDHVPGMLMTIFKSAFGLDQAFSGIVGTAIVMGVKRGVFANEAGLGSAPNVAAVANVDHPASQGVVQAFSVFIDTFVICTCTALLILLSGFYTPGFEGDGLILTQNALAEVVGDWGRTFISVALALFVFTSILYNYYLGENNLRFLLGEKRRTVIIYRGLVLVLIFWGAVQNLDTVFAFADITMTMLAFVNLIAITMLFKVGMRVLRDYDEQRKAGIKMPVFDSSQFKDLDLDFKAWPPRSTPDQVVIEPAPHAVLSALQR</sequence>
<evidence type="ECO:0000256" key="7">
    <source>
        <dbReference type="ARBA" id="ARBA00022989"/>
    </source>
</evidence>
<evidence type="ECO:0000256" key="3">
    <source>
        <dbReference type="ARBA" id="ARBA00022448"/>
    </source>
</evidence>
<keyword evidence="4" id="KW-1003">Cell membrane</keyword>
<evidence type="ECO:0000256" key="1">
    <source>
        <dbReference type="ARBA" id="ARBA00004651"/>
    </source>
</evidence>
<dbReference type="GO" id="GO:0005283">
    <property type="term" value="F:amino acid:sodium symporter activity"/>
    <property type="evidence" value="ECO:0007669"/>
    <property type="project" value="InterPro"/>
</dbReference>
<feature type="transmembrane region" description="Helical" evidence="9">
    <location>
        <begin position="170"/>
        <end position="191"/>
    </location>
</feature>
<evidence type="ECO:0000256" key="8">
    <source>
        <dbReference type="ARBA" id="ARBA00023136"/>
    </source>
</evidence>
<dbReference type="Gene3D" id="1.20.1740.10">
    <property type="entry name" value="Amino acid/polyamine transporter I"/>
    <property type="match status" value="1"/>
</dbReference>
<dbReference type="Proteomes" id="UP000594467">
    <property type="component" value="Chromosome"/>
</dbReference>
<dbReference type="AlphaFoldDB" id="A0A9Q6VPG6"/>
<name>A0A9Q6VPG6_PSEFR</name>
<evidence type="ECO:0000256" key="4">
    <source>
        <dbReference type="ARBA" id="ARBA00022475"/>
    </source>
</evidence>
<dbReference type="NCBIfam" id="TIGR00835">
    <property type="entry name" value="agcS"/>
    <property type="match status" value="1"/>
</dbReference>
<feature type="transmembrane region" description="Helical" evidence="9">
    <location>
        <begin position="6"/>
        <end position="27"/>
    </location>
</feature>
<feature type="transmembrane region" description="Helical" evidence="9">
    <location>
        <begin position="399"/>
        <end position="422"/>
    </location>
</feature>
<feature type="transmembrane region" description="Helical" evidence="9">
    <location>
        <begin position="60"/>
        <end position="84"/>
    </location>
</feature>
<protein>
    <submittedName>
        <fullName evidence="10">Alanine:cation symporter family protein</fullName>
    </submittedName>
</protein>
<feature type="transmembrane region" description="Helical" evidence="9">
    <location>
        <begin position="338"/>
        <end position="357"/>
    </location>
</feature>
<dbReference type="InterPro" id="IPR001463">
    <property type="entry name" value="Na/Ala_symport"/>
</dbReference>
<evidence type="ECO:0000256" key="2">
    <source>
        <dbReference type="ARBA" id="ARBA00009261"/>
    </source>
</evidence>
<gene>
    <name evidence="10" type="ORF">I5R27_10010</name>
</gene>
<comment type="subcellular location">
    <subcellularLocation>
        <location evidence="9">Cell inner membrane</location>
        <topology evidence="9">Multi-pass membrane protein</topology>
    </subcellularLocation>
    <subcellularLocation>
        <location evidence="1">Cell membrane</location>
        <topology evidence="1">Multi-pass membrane protein</topology>
    </subcellularLocation>
</comment>
<evidence type="ECO:0000313" key="11">
    <source>
        <dbReference type="Proteomes" id="UP000594467"/>
    </source>
</evidence>
<evidence type="ECO:0000313" key="10">
    <source>
        <dbReference type="EMBL" id="QPL33395.1"/>
    </source>
</evidence>
<dbReference type="PANTHER" id="PTHR30330">
    <property type="entry name" value="AGSS FAMILY TRANSPORTER, SODIUM-ALANINE"/>
    <property type="match status" value="1"/>
</dbReference>
<keyword evidence="8 9" id="KW-0472">Membrane</keyword>
<dbReference type="GO" id="GO:0005886">
    <property type="term" value="C:plasma membrane"/>
    <property type="evidence" value="ECO:0007669"/>
    <property type="project" value="UniProtKB-SubCell"/>
</dbReference>
<dbReference type="PROSITE" id="PS00873">
    <property type="entry name" value="NA_ALANINE_SYMP"/>
    <property type="match status" value="1"/>
</dbReference>
<evidence type="ECO:0000256" key="6">
    <source>
        <dbReference type="ARBA" id="ARBA00022847"/>
    </source>
</evidence>
<dbReference type="PANTHER" id="PTHR30330:SF1">
    <property type="entry name" value="AMINO-ACID CARRIER PROTEIN ALST"/>
    <property type="match status" value="1"/>
</dbReference>
<dbReference type="EMBL" id="CP065202">
    <property type="protein sequence ID" value="QPL33395.1"/>
    <property type="molecule type" value="Genomic_DNA"/>
</dbReference>
<keyword evidence="6 9" id="KW-0769">Symport</keyword>
<dbReference type="RefSeq" id="WP_196884395.1">
    <property type="nucleotide sequence ID" value="NZ_CP065202.1"/>
</dbReference>
<accession>A0A9Q6VPG6</accession>